<evidence type="ECO:0000313" key="1">
    <source>
        <dbReference type="EMBL" id="SFS96039.1"/>
    </source>
</evidence>
<name>A0A1I6U3F5_9BACL</name>
<protein>
    <submittedName>
        <fullName evidence="1">Uncharacterized protein</fullName>
    </submittedName>
</protein>
<keyword evidence="2" id="KW-1185">Reference proteome</keyword>
<sequence>MKQSLHFARSCYQHLAGKVSVALCERFIEQKWVILSDEGSPLLTKAGIDGLRSMGMDVVFLEKSKRSMLRFCLDGSEKKPHLAGEVGNRLLRFFLDEGWFQREGTSRKLVLTDKGERLLNKMGVSGVQVPSQ</sequence>
<proteinExistence type="predicted"/>
<accession>A0A1I6U3F5</accession>
<evidence type="ECO:0000313" key="2">
    <source>
        <dbReference type="Proteomes" id="UP000198660"/>
    </source>
</evidence>
<reference evidence="2" key="1">
    <citation type="submission" date="2016-10" db="EMBL/GenBank/DDBJ databases">
        <authorList>
            <person name="Varghese N."/>
            <person name="Submissions S."/>
        </authorList>
    </citation>
    <scope>NUCLEOTIDE SEQUENCE [LARGE SCALE GENOMIC DNA]</scope>
    <source>
        <strain evidence="2">DSM 45789</strain>
    </source>
</reference>
<dbReference type="RefSeq" id="WP_091838864.1">
    <property type="nucleotide sequence ID" value="NZ_FPAA01000013.1"/>
</dbReference>
<dbReference type="AlphaFoldDB" id="A0A1I6U3F5"/>
<dbReference type="EMBL" id="FPAA01000013">
    <property type="protein sequence ID" value="SFS96039.1"/>
    <property type="molecule type" value="Genomic_DNA"/>
</dbReference>
<dbReference type="Proteomes" id="UP000198660">
    <property type="component" value="Unassembled WGS sequence"/>
</dbReference>
<dbReference type="OrthoDB" id="9797716at2"/>
<gene>
    <name evidence="1" type="ORF">SAMN05444972_11344</name>
</gene>
<organism evidence="1 2">
    <name type="scientific">Marininema halotolerans</name>
    <dbReference type="NCBI Taxonomy" id="1155944"/>
    <lineage>
        <taxon>Bacteria</taxon>
        <taxon>Bacillati</taxon>
        <taxon>Bacillota</taxon>
        <taxon>Bacilli</taxon>
        <taxon>Bacillales</taxon>
        <taxon>Thermoactinomycetaceae</taxon>
        <taxon>Marininema</taxon>
    </lineage>
</organism>